<name>A0A8X7SE87_BRACI</name>
<dbReference type="EMBL" id="JAAMPC010000007">
    <property type="protein sequence ID" value="KAG2304518.1"/>
    <property type="molecule type" value="Genomic_DNA"/>
</dbReference>
<sequence length="225" mass="25172">MSQPDFSLSDEILAVIPTDPYEQLDLARKITSMAIASRVSNLESQVSVLTQKLVEKDRIVCELEGRASSLERVYHEADASLKNAVDENMKLRQERDSLAINAKKLGRDYAKRWADHVLHAEHNVWRALILYVAAGSLQEALAALKEVQQPDTVAMFVLACNEIHSEIVTELSNQDEQGTGELGTVMTDLPGLEPGKEEVAAVCEYFQQYQRKLVHLCMDSQPYAD</sequence>
<dbReference type="AlphaFoldDB" id="A0A8X7SE87"/>
<dbReference type="PANTHER" id="PTHR47383">
    <property type="entry name" value="OS03G0659800 PROTEIN"/>
    <property type="match status" value="1"/>
</dbReference>
<feature type="coiled-coil region" evidence="1">
    <location>
        <begin position="74"/>
        <end position="101"/>
    </location>
</feature>
<organism evidence="3 4">
    <name type="scientific">Brassica carinata</name>
    <name type="common">Ethiopian mustard</name>
    <name type="synonym">Abyssinian cabbage</name>
    <dbReference type="NCBI Taxonomy" id="52824"/>
    <lineage>
        <taxon>Eukaryota</taxon>
        <taxon>Viridiplantae</taxon>
        <taxon>Streptophyta</taxon>
        <taxon>Embryophyta</taxon>
        <taxon>Tracheophyta</taxon>
        <taxon>Spermatophyta</taxon>
        <taxon>Magnoliopsida</taxon>
        <taxon>eudicotyledons</taxon>
        <taxon>Gunneridae</taxon>
        <taxon>Pentapetalae</taxon>
        <taxon>rosids</taxon>
        <taxon>malvids</taxon>
        <taxon>Brassicales</taxon>
        <taxon>Brassicaceae</taxon>
        <taxon>Brassiceae</taxon>
        <taxon>Brassica</taxon>
    </lineage>
</organism>
<dbReference type="InterPro" id="IPR058936">
    <property type="entry name" value="At4g15545-like"/>
</dbReference>
<reference evidence="3 4" key="1">
    <citation type="submission" date="2020-02" db="EMBL/GenBank/DDBJ databases">
        <authorList>
            <person name="Ma Q."/>
            <person name="Huang Y."/>
            <person name="Song X."/>
            <person name="Pei D."/>
        </authorList>
    </citation>
    <scope>NUCLEOTIDE SEQUENCE [LARGE SCALE GENOMIC DNA]</scope>
    <source>
        <strain evidence="3">Sxm20200214</strain>
        <tissue evidence="3">Leaf</tissue>
    </source>
</reference>
<accession>A0A8X7SE87</accession>
<keyword evidence="1" id="KW-0175">Coiled coil</keyword>
<evidence type="ECO:0000259" key="2">
    <source>
        <dbReference type="Pfam" id="PF23753"/>
    </source>
</evidence>
<keyword evidence="4" id="KW-1185">Reference proteome</keyword>
<gene>
    <name evidence="3" type="ORF">Bca52824_033169</name>
</gene>
<feature type="domain" description="WDR11 TPR" evidence="2">
    <location>
        <begin position="96"/>
        <end position="217"/>
    </location>
</feature>
<dbReference type="Proteomes" id="UP000886595">
    <property type="component" value="Unassembled WGS sequence"/>
</dbReference>
<dbReference type="Pfam" id="PF23753">
    <property type="entry name" value="TPR_WDR11"/>
    <property type="match status" value="1"/>
</dbReference>
<comment type="caution">
    <text evidence="3">The sequence shown here is derived from an EMBL/GenBank/DDBJ whole genome shotgun (WGS) entry which is preliminary data.</text>
</comment>
<dbReference type="PANTHER" id="PTHR47383:SF5">
    <property type="entry name" value="BNAANNG18970D PROTEIN"/>
    <property type="match status" value="1"/>
</dbReference>
<dbReference type="InterPro" id="IPR057854">
    <property type="entry name" value="TPR_WDR11"/>
</dbReference>
<protein>
    <recommendedName>
        <fullName evidence="2">WDR11 TPR domain-containing protein</fullName>
    </recommendedName>
</protein>
<proteinExistence type="predicted"/>
<evidence type="ECO:0000313" key="3">
    <source>
        <dbReference type="EMBL" id="KAG2304518.1"/>
    </source>
</evidence>
<evidence type="ECO:0000256" key="1">
    <source>
        <dbReference type="SAM" id="Coils"/>
    </source>
</evidence>
<dbReference type="OrthoDB" id="1291858at2759"/>
<evidence type="ECO:0000313" key="4">
    <source>
        <dbReference type="Proteomes" id="UP000886595"/>
    </source>
</evidence>